<dbReference type="HAMAP" id="MF_02071">
    <property type="entry name" value="RlpA"/>
    <property type="match status" value="1"/>
</dbReference>
<gene>
    <name evidence="3" type="primary">rlpA</name>
    <name evidence="6" type="ORF">OUO13_02165</name>
</gene>
<feature type="domain" description="RlpA-like protein double-psi beta-barrel" evidence="5">
    <location>
        <begin position="33"/>
        <end position="121"/>
    </location>
</feature>
<dbReference type="InterPro" id="IPR034718">
    <property type="entry name" value="RlpA"/>
</dbReference>
<evidence type="ECO:0000313" key="7">
    <source>
        <dbReference type="Proteomes" id="UP001150830"/>
    </source>
</evidence>
<dbReference type="CDD" id="cd22268">
    <property type="entry name" value="DPBB_RlpA-like"/>
    <property type="match status" value="1"/>
</dbReference>
<evidence type="ECO:0000259" key="5">
    <source>
        <dbReference type="Pfam" id="PF03330"/>
    </source>
</evidence>
<organism evidence="6 7">
    <name type="scientific">Parathalassolituus penaei</name>
    <dbReference type="NCBI Taxonomy" id="2997323"/>
    <lineage>
        <taxon>Bacteria</taxon>
        <taxon>Pseudomonadati</taxon>
        <taxon>Pseudomonadota</taxon>
        <taxon>Gammaproteobacteria</taxon>
        <taxon>Oceanospirillales</taxon>
        <taxon>Oceanospirillaceae</taxon>
        <taxon>Parathalassolituus</taxon>
    </lineage>
</organism>
<dbReference type="RefSeq" id="WP_283172201.1">
    <property type="nucleotide sequence ID" value="NZ_JAPNOA010000007.1"/>
</dbReference>
<dbReference type="InterPro" id="IPR009009">
    <property type="entry name" value="RlpA-like_DPBB"/>
</dbReference>
<dbReference type="SUPFAM" id="SSF50685">
    <property type="entry name" value="Barwin-like endoglucanases"/>
    <property type="match status" value="1"/>
</dbReference>
<keyword evidence="7" id="KW-1185">Reference proteome</keyword>
<dbReference type="PANTHER" id="PTHR34183">
    <property type="entry name" value="ENDOLYTIC PEPTIDOGLYCAN TRANSGLYCOSYLASE RLPA"/>
    <property type="match status" value="1"/>
</dbReference>
<comment type="function">
    <text evidence="3">Lytic transglycosylase with a strong preference for naked glycan strands that lack stem peptides.</text>
</comment>
<dbReference type="NCBIfam" id="TIGR00413">
    <property type="entry name" value="rlpA"/>
    <property type="match status" value="1"/>
</dbReference>
<dbReference type="EMBL" id="JAPNOA010000007">
    <property type="protein sequence ID" value="MCY0963982.1"/>
    <property type="molecule type" value="Genomic_DNA"/>
</dbReference>
<dbReference type="AlphaFoldDB" id="A0A9X3IQA8"/>
<comment type="similarity">
    <text evidence="3 4">Belongs to the RlpA family.</text>
</comment>
<dbReference type="Gene3D" id="2.40.40.10">
    <property type="entry name" value="RlpA-like domain"/>
    <property type="match status" value="1"/>
</dbReference>
<evidence type="ECO:0000256" key="1">
    <source>
        <dbReference type="ARBA" id="ARBA00023239"/>
    </source>
</evidence>
<evidence type="ECO:0000256" key="3">
    <source>
        <dbReference type="HAMAP-Rule" id="MF_02071"/>
    </source>
</evidence>
<feature type="signal peptide" evidence="3">
    <location>
        <begin position="1"/>
        <end position="25"/>
    </location>
</feature>
<evidence type="ECO:0000313" key="6">
    <source>
        <dbReference type="EMBL" id="MCY0963982.1"/>
    </source>
</evidence>
<accession>A0A9X3IQA8</accession>
<proteinExistence type="inferred from homology"/>
<dbReference type="Proteomes" id="UP001150830">
    <property type="component" value="Unassembled WGS sequence"/>
</dbReference>
<keyword evidence="2 3" id="KW-0961">Cell wall biogenesis/degradation</keyword>
<feature type="chain" id="PRO_5041026365" description="Endolytic peptidoglycan transglycosylase RlpA" evidence="3">
    <location>
        <begin position="26"/>
        <end position="126"/>
    </location>
</feature>
<dbReference type="InterPro" id="IPR012997">
    <property type="entry name" value="RplA"/>
</dbReference>
<comment type="caution">
    <text evidence="6">The sequence shown here is derived from an EMBL/GenBank/DDBJ whole genome shotgun (WGS) entry which is preliminary data.</text>
</comment>
<dbReference type="GO" id="GO:0071555">
    <property type="term" value="P:cell wall organization"/>
    <property type="evidence" value="ECO:0007669"/>
    <property type="project" value="UniProtKB-KW"/>
</dbReference>
<keyword evidence="3" id="KW-0732">Signal</keyword>
<sequence length="126" mass="13657" precursor="true">MFNVKTFASVLISLLMVFGSLPSHANNANSFSEKGKATYYADKIRNKKTASGERYQPELKTAAHKSLPFGTLLKVTNLANGKSVNVRVNDRSQRTKGRVVDLSKSAFSSIGHLSAGALSVKIEVLK</sequence>
<evidence type="ECO:0000256" key="4">
    <source>
        <dbReference type="RuleBase" id="RU003495"/>
    </source>
</evidence>
<dbReference type="PANTHER" id="PTHR34183:SF1">
    <property type="entry name" value="ENDOLYTIC PEPTIDOGLYCAN TRANSGLYCOSYLASE RLPA"/>
    <property type="match status" value="1"/>
</dbReference>
<dbReference type="EC" id="4.2.2.-" evidence="3"/>
<keyword evidence="1 3" id="KW-0456">Lyase</keyword>
<protein>
    <recommendedName>
        <fullName evidence="3">Endolytic peptidoglycan transglycosylase RlpA</fullName>
        <ecNumber evidence="3">4.2.2.-</ecNumber>
    </recommendedName>
</protein>
<dbReference type="GO" id="GO:0008932">
    <property type="term" value="F:lytic endotransglycosylase activity"/>
    <property type="evidence" value="ECO:0007669"/>
    <property type="project" value="UniProtKB-UniRule"/>
</dbReference>
<dbReference type="GO" id="GO:0000270">
    <property type="term" value="P:peptidoglycan metabolic process"/>
    <property type="evidence" value="ECO:0007669"/>
    <property type="project" value="UniProtKB-UniRule"/>
</dbReference>
<reference evidence="6" key="1">
    <citation type="submission" date="2022-11" db="EMBL/GenBank/DDBJ databases">
        <title>Parathalassolutuus dongxingensis gen. nov., sp. nov., a novel member of family Oceanospirillaceae isolated from a coastal shrimp pond in Guangxi, China.</title>
        <authorList>
            <person name="Chen H."/>
        </authorList>
    </citation>
    <scope>NUCLEOTIDE SEQUENCE</scope>
    <source>
        <strain evidence="6">G-43</strain>
    </source>
</reference>
<dbReference type="InterPro" id="IPR036908">
    <property type="entry name" value="RlpA-like_sf"/>
</dbReference>
<evidence type="ECO:0000256" key="2">
    <source>
        <dbReference type="ARBA" id="ARBA00023316"/>
    </source>
</evidence>
<name>A0A9X3IQA8_9GAMM</name>
<dbReference type="Pfam" id="PF03330">
    <property type="entry name" value="DPBB_1"/>
    <property type="match status" value="1"/>
</dbReference>